<feature type="repeat" description="TPR" evidence="3">
    <location>
        <begin position="281"/>
        <end position="314"/>
    </location>
</feature>
<dbReference type="OrthoDB" id="10006270at2759"/>
<feature type="repeat" description="TPR" evidence="3">
    <location>
        <begin position="112"/>
        <end position="145"/>
    </location>
</feature>
<feature type="repeat" description="TPR" evidence="3">
    <location>
        <begin position="146"/>
        <end position="179"/>
    </location>
</feature>
<dbReference type="InterPro" id="IPR013105">
    <property type="entry name" value="TPR_2"/>
</dbReference>
<feature type="repeat" description="TPR" evidence="3">
    <location>
        <begin position="214"/>
        <end position="247"/>
    </location>
</feature>
<feature type="repeat" description="TPR" evidence="3">
    <location>
        <begin position="11"/>
        <end position="44"/>
    </location>
</feature>
<evidence type="ECO:0000313" key="5">
    <source>
        <dbReference type="Proteomes" id="UP000009168"/>
    </source>
</evidence>
<sequence length="352" mass="41718">MIIRKFFQHQTDDYYFEGCDYYQQQNNDKSIEYLKKALEIDPNFYLAYDKLGLVKKEKKMFNDSIFHYKKALELNPTFCSAIETIETVMKMHLDKKMIKEAKEFSEQVPKNLDAYYKLAKVYLVQNMFDESIVYYRKVLELDSNYIDAYIQLGNAYSEKLLYDQAIECYQKIIEIDQKKSVAYNNIGLIYLRQNMLDEALEQFNKAIEADPEYESSIQNSGLVYEKKDQKDKALECNNRALEINPAHKNTLSRINGLKNKNGKQAQETHKEEQQEKNLQTAKDYYEEGNKYYTELNDDESIKCLKKVIELDPNYSNAYDKLGFILKANRKYEEANYKKLQKQILSALLLWKK</sequence>
<feature type="repeat" description="TPR" evidence="3">
    <location>
        <begin position="45"/>
        <end position="78"/>
    </location>
</feature>
<keyword evidence="5" id="KW-1185">Reference proteome</keyword>
<keyword evidence="1" id="KW-0677">Repeat</keyword>
<proteinExistence type="predicted"/>
<dbReference type="GeneID" id="24439948"/>
<dbReference type="SMART" id="SM00028">
    <property type="entry name" value="TPR"/>
    <property type="match status" value="7"/>
</dbReference>
<organism evidence="4 5">
    <name type="scientific">Tetrahymena thermophila (strain SB210)</name>
    <dbReference type="NCBI Taxonomy" id="312017"/>
    <lineage>
        <taxon>Eukaryota</taxon>
        <taxon>Sar</taxon>
        <taxon>Alveolata</taxon>
        <taxon>Ciliophora</taxon>
        <taxon>Intramacronucleata</taxon>
        <taxon>Oligohymenophorea</taxon>
        <taxon>Hymenostomatida</taxon>
        <taxon>Tetrahymenina</taxon>
        <taxon>Tetrahymenidae</taxon>
        <taxon>Tetrahymena</taxon>
    </lineage>
</organism>
<evidence type="ECO:0000313" key="4">
    <source>
        <dbReference type="EMBL" id="EWS75903.1"/>
    </source>
</evidence>
<reference evidence="5" key="1">
    <citation type="journal article" date="2006" name="PLoS Biol.">
        <title>Macronuclear genome sequence of the ciliate Tetrahymena thermophila, a model eukaryote.</title>
        <authorList>
            <person name="Eisen J.A."/>
            <person name="Coyne R.S."/>
            <person name="Wu M."/>
            <person name="Wu D."/>
            <person name="Thiagarajan M."/>
            <person name="Wortman J.R."/>
            <person name="Badger J.H."/>
            <person name="Ren Q."/>
            <person name="Amedeo P."/>
            <person name="Jones K.M."/>
            <person name="Tallon L.J."/>
            <person name="Delcher A.L."/>
            <person name="Salzberg S.L."/>
            <person name="Silva J.C."/>
            <person name="Haas B.J."/>
            <person name="Majoros W.H."/>
            <person name="Farzad M."/>
            <person name="Carlton J.M."/>
            <person name="Smith R.K. Jr."/>
            <person name="Garg J."/>
            <person name="Pearlman R.E."/>
            <person name="Karrer K.M."/>
            <person name="Sun L."/>
            <person name="Manning G."/>
            <person name="Elde N.C."/>
            <person name="Turkewitz A.P."/>
            <person name="Asai D.J."/>
            <person name="Wilkes D.E."/>
            <person name="Wang Y."/>
            <person name="Cai H."/>
            <person name="Collins K."/>
            <person name="Stewart B.A."/>
            <person name="Lee S.R."/>
            <person name="Wilamowska K."/>
            <person name="Weinberg Z."/>
            <person name="Ruzzo W.L."/>
            <person name="Wloga D."/>
            <person name="Gaertig J."/>
            <person name="Frankel J."/>
            <person name="Tsao C.-C."/>
            <person name="Gorovsky M.A."/>
            <person name="Keeling P.J."/>
            <person name="Waller R.F."/>
            <person name="Patron N.J."/>
            <person name="Cherry J.M."/>
            <person name="Stover N.A."/>
            <person name="Krieger C.J."/>
            <person name="del Toro C."/>
            <person name="Ryder H.F."/>
            <person name="Williamson S.C."/>
            <person name="Barbeau R.A."/>
            <person name="Hamilton E.P."/>
            <person name="Orias E."/>
        </authorList>
    </citation>
    <scope>NUCLEOTIDE SEQUENCE [LARGE SCALE GENOMIC DNA]</scope>
    <source>
        <strain evidence="5">SB210</strain>
    </source>
</reference>
<dbReference type="Pfam" id="PF07719">
    <property type="entry name" value="TPR_2"/>
    <property type="match status" value="1"/>
</dbReference>
<dbReference type="Proteomes" id="UP000009168">
    <property type="component" value="Unassembled WGS sequence"/>
</dbReference>
<evidence type="ECO:0000256" key="3">
    <source>
        <dbReference type="PROSITE-ProRule" id="PRU00339"/>
    </source>
</evidence>
<dbReference type="InterPro" id="IPR011990">
    <property type="entry name" value="TPR-like_helical_dom_sf"/>
</dbReference>
<dbReference type="RefSeq" id="XP_012651574.1">
    <property type="nucleotide sequence ID" value="XM_012796120.1"/>
</dbReference>
<evidence type="ECO:0000256" key="1">
    <source>
        <dbReference type="ARBA" id="ARBA00022737"/>
    </source>
</evidence>
<dbReference type="Pfam" id="PF13181">
    <property type="entry name" value="TPR_8"/>
    <property type="match status" value="2"/>
</dbReference>
<name>W7XG61_TETTS</name>
<dbReference type="PANTHER" id="PTHR44858">
    <property type="entry name" value="TETRATRICOPEPTIDE REPEAT PROTEIN 6"/>
    <property type="match status" value="1"/>
</dbReference>
<keyword evidence="2 3" id="KW-0802">TPR repeat</keyword>
<dbReference type="AlphaFoldDB" id="W7XG61"/>
<dbReference type="Gene3D" id="1.25.40.10">
    <property type="entry name" value="Tetratricopeptide repeat domain"/>
    <property type="match status" value="4"/>
</dbReference>
<dbReference type="Pfam" id="PF13431">
    <property type="entry name" value="TPR_17"/>
    <property type="match status" value="1"/>
</dbReference>
<feature type="repeat" description="TPR" evidence="3">
    <location>
        <begin position="180"/>
        <end position="213"/>
    </location>
</feature>
<gene>
    <name evidence="4" type="ORF">TTHERM_000635759</name>
</gene>
<evidence type="ECO:0000256" key="2">
    <source>
        <dbReference type="ARBA" id="ARBA00022803"/>
    </source>
</evidence>
<dbReference type="InterPro" id="IPR050498">
    <property type="entry name" value="Ycf3"/>
</dbReference>
<dbReference type="PROSITE" id="PS50293">
    <property type="entry name" value="TPR_REGION"/>
    <property type="match status" value="1"/>
</dbReference>
<dbReference type="PANTHER" id="PTHR44858:SF1">
    <property type="entry name" value="UDP-N-ACETYLGLUCOSAMINE--PEPTIDE N-ACETYLGLUCOSAMINYLTRANSFERASE SPINDLY-RELATED"/>
    <property type="match status" value="1"/>
</dbReference>
<dbReference type="InterPro" id="IPR019734">
    <property type="entry name" value="TPR_rpt"/>
</dbReference>
<dbReference type="InParanoid" id="W7XG61"/>
<dbReference type="KEGG" id="tet:TTHERM_000635759"/>
<dbReference type="Pfam" id="PF00515">
    <property type="entry name" value="TPR_1"/>
    <property type="match status" value="3"/>
</dbReference>
<dbReference type="STRING" id="312017.W7XG61"/>
<accession>W7XG61</accession>
<dbReference type="SUPFAM" id="SSF48452">
    <property type="entry name" value="TPR-like"/>
    <property type="match status" value="2"/>
</dbReference>
<protein>
    <submittedName>
        <fullName evidence="4">SLEI family protein</fullName>
    </submittedName>
</protein>
<dbReference type="PROSITE" id="PS50005">
    <property type="entry name" value="TPR"/>
    <property type="match status" value="7"/>
</dbReference>
<dbReference type="EMBL" id="GG662809">
    <property type="protein sequence ID" value="EWS75903.1"/>
    <property type="molecule type" value="Genomic_DNA"/>
</dbReference>